<dbReference type="InterPro" id="IPR002035">
    <property type="entry name" value="VWF_A"/>
</dbReference>
<accession>A0A934VG82</accession>
<reference evidence="3" key="1">
    <citation type="submission" date="2021-01" db="EMBL/GenBank/DDBJ databases">
        <title>Modified the classification status of verrucomicrobia.</title>
        <authorList>
            <person name="Feng X."/>
        </authorList>
    </citation>
    <scope>NUCLEOTIDE SEQUENCE</scope>
    <source>
        <strain evidence="3">KCTC 22201</strain>
    </source>
</reference>
<feature type="region of interest" description="Disordered" evidence="1">
    <location>
        <begin position="22"/>
        <end position="71"/>
    </location>
</feature>
<dbReference type="PROSITE" id="PS50234">
    <property type="entry name" value="VWFA"/>
    <property type="match status" value="1"/>
</dbReference>
<gene>
    <name evidence="3" type="ORF">JIN81_09950</name>
</gene>
<evidence type="ECO:0000259" key="2">
    <source>
        <dbReference type="PROSITE" id="PS50234"/>
    </source>
</evidence>
<organism evidence="3 4">
    <name type="scientific">Haloferula rosea</name>
    <dbReference type="NCBI Taxonomy" id="490093"/>
    <lineage>
        <taxon>Bacteria</taxon>
        <taxon>Pseudomonadati</taxon>
        <taxon>Verrucomicrobiota</taxon>
        <taxon>Verrucomicrobiia</taxon>
        <taxon>Verrucomicrobiales</taxon>
        <taxon>Verrucomicrobiaceae</taxon>
        <taxon>Haloferula</taxon>
    </lineage>
</organism>
<dbReference type="Proteomes" id="UP000658278">
    <property type="component" value="Unassembled WGS sequence"/>
</dbReference>
<evidence type="ECO:0000256" key="1">
    <source>
        <dbReference type="SAM" id="MobiDB-lite"/>
    </source>
</evidence>
<sequence>MIHRNYSLGLLAVAALLPAGCEKSRTTSSGNSSERQSTFESPMVAANASKGSSDHEPIPNTTPPGSKMDPSSNAYIVFDGSGSMAGEPIQQAKRAVASFVDGAPTDLNIGLFVFDARSGLGRETVKLGRGNDHRTALKDEISRISAGGGTPLGSAIQTGTNALITQFQEQLRYGDIRLIVVTDGQASDPSAFRRGITFARDHHVPIYTIGFRINSDHPLRQFSEAYFTANDEQELLGAMQETLAELDDSATIDL</sequence>
<feature type="domain" description="VWFA" evidence="2">
    <location>
        <begin position="73"/>
        <end position="254"/>
    </location>
</feature>
<protein>
    <submittedName>
        <fullName evidence="3">VWA domain-containing protein</fullName>
    </submittedName>
</protein>
<dbReference type="Gene3D" id="3.40.50.410">
    <property type="entry name" value="von Willebrand factor, type A domain"/>
    <property type="match status" value="1"/>
</dbReference>
<dbReference type="RefSeq" id="WP_200278793.1">
    <property type="nucleotide sequence ID" value="NZ_JAENII010000006.1"/>
</dbReference>
<comment type="caution">
    <text evidence="3">The sequence shown here is derived from an EMBL/GenBank/DDBJ whole genome shotgun (WGS) entry which is preliminary data.</text>
</comment>
<dbReference type="EMBL" id="JAENII010000006">
    <property type="protein sequence ID" value="MBK1827345.1"/>
    <property type="molecule type" value="Genomic_DNA"/>
</dbReference>
<evidence type="ECO:0000313" key="3">
    <source>
        <dbReference type="EMBL" id="MBK1827345.1"/>
    </source>
</evidence>
<dbReference type="SMART" id="SM00327">
    <property type="entry name" value="VWA"/>
    <property type="match status" value="1"/>
</dbReference>
<dbReference type="AlphaFoldDB" id="A0A934VG82"/>
<feature type="compositionally biased region" description="Polar residues" evidence="1">
    <location>
        <begin position="26"/>
        <end position="40"/>
    </location>
</feature>
<dbReference type="InterPro" id="IPR036465">
    <property type="entry name" value="vWFA_dom_sf"/>
</dbReference>
<name>A0A934VG82_9BACT</name>
<dbReference type="Pfam" id="PF00092">
    <property type="entry name" value="VWA"/>
    <property type="match status" value="1"/>
</dbReference>
<dbReference type="SUPFAM" id="SSF53300">
    <property type="entry name" value="vWA-like"/>
    <property type="match status" value="1"/>
</dbReference>
<proteinExistence type="predicted"/>
<evidence type="ECO:0000313" key="4">
    <source>
        <dbReference type="Proteomes" id="UP000658278"/>
    </source>
</evidence>
<keyword evidence="4" id="KW-1185">Reference proteome</keyword>